<dbReference type="Proteomes" id="UP000471521">
    <property type="component" value="Unassembled WGS sequence"/>
</dbReference>
<dbReference type="GO" id="GO:1904680">
    <property type="term" value="F:peptide transmembrane transporter activity"/>
    <property type="evidence" value="ECO:0007669"/>
    <property type="project" value="TreeGrafter"/>
</dbReference>
<reference evidence="5 6" key="1">
    <citation type="submission" date="2019-12" db="EMBL/GenBank/DDBJ databases">
        <title>Isolation and characterization of three novel carbon monoxide-oxidizing members of Halobacteria from salione crusts and soils.</title>
        <authorList>
            <person name="Myers M.R."/>
            <person name="King G.M."/>
        </authorList>
    </citation>
    <scope>NUCLEOTIDE SEQUENCE [LARGE SCALE GENOMIC DNA]</scope>
    <source>
        <strain evidence="5 6">PCN9</strain>
    </source>
</reference>
<protein>
    <recommendedName>
        <fullName evidence="4">Solute-binding protein family 5 domain-containing protein</fullName>
    </recommendedName>
</protein>
<sequence length="569" mass="62608">MTSNSLSRRAFLASAVSASVAGCNGIQYRDRYKPGERVSLTVSAPPADDDEAATTIARTLTDRLSSLGVDAVFEPKGRSQLYLDALINHDFDVFVGRYPNLTHPDALYPLLHSSFAPEPGWQNPFGVTSVAIDDSLEALRESADSTAALREFLDVYVERVPFSVVTAPDFLTVRREALSVPDGATTERPLDVLAQLASSSLDRPFRAGIFSVEITENRNPVAGEFRWNDQLLGLVYDSLARPSRTGAGFIPWAAREWYFEDGDLVVELRPGQTFHDDSQLTAQDVAFTLRFLSDTSLGAASSPVPATRFRGHTTLVSGAEATDERTVRFEVADHVDPVNAERVLTIPILPEAEWADRTELVEERVTKALVWENRQPVGSGPLAFEEATPEESVQFRPYERHFLGKTSDDRLTEYAPALDTDGVVARYAPSGEDALVALGDGRLDTSLHLFPLQAVGGVEGANDVVSASSPSDELCIVGYNFRRAPLSDFRFRQVLARLHDREHTAASVFDGFARATDLPMVEDWHEVDWSSEFTVGSFPGSDGELDVSTVRDRFEEAGYTYDDDGNLFR</sequence>
<comment type="similarity">
    <text evidence="1">Belongs to the bacterial solute-binding protein 5 family.</text>
</comment>
<dbReference type="AlphaFoldDB" id="A0A6B0SIK3"/>
<dbReference type="InterPro" id="IPR039424">
    <property type="entry name" value="SBP_5"/>
</dbReference>
<keyword evidence="6" id="KW-1185">Reference proteome</keyword>
<organism evidence="5 6">
    <name type="scientific">Halobacterium bonnevillei</name>
    <dbReference type="NCBI Taxonomy" id="2692200"/>
    <lineage>
        <taxon>Archaea</taxon>
        <taxon>Methanobacteriati</taxon>
        <taxon>Methanobacteriota</taxon>
        <taxon>Stenosarchaea group</taxon>
        <taxon>Halobacteria</taxon>
        <taxon>Halobacteriales</taxon>
        <taxon>Halobacteriaceae</taxon>
        <taxon>Halobacterium</taxon>
    </lineage>
</organism>
<gene>
    <name evidence="5" type="ORF">GRX66_13315</name>
</gene>
<proteinExistence type="inferred from homology"/>
<evidence type="ECO:0000256" key="2">
    <source>
        <dbReference type="ARBA" id="ARBA00022448"/>
    </source>
</evidence>
<keyword evidence="3" id="KW-0732">Signal</keyword>
<accession>A0A6B0SIK3</accession>
<dbReference type="GO" id="GO:0015833">
    <property type="term" value="P:peptide transport"/>
    <property type="evidence" value="ECO:0007669"/>
    <property type="project" value="TreeGrafter"/>
</dbReference>
<feature type="domain" description="Solute-binding protein family 5" evidence="4">
    <location>
        <begin position="249"/>
        <end position="565"/>
    </location>
</feature>
<evidence type="ECO:0000313" key="6">
    <source>
        <dbReference type="Proteomes" id="UP000471521"/>
    </source>
</evidence>
<comment type="caution">
    <text evidence="5">The sequence shown here is derived from an EMBL/GenBank/DDBJ whole genome shotgun (WGS) entry which is preliminary data.</text>
</comment>
<dbReference type="SUPFAM" id="SSF53850">
    <property type="entry name" value="Periplasmic binding protein-like II"/>
    <property type="match status" value="2"/>
</dbReference>
<evidence type="ECO:0000259" key="4">
    <source>
        <dbReference type="Pfam" id="PF00496"/>
    </source>
</evidence>
<evidence type="ECO:0000313" key="5">
    <source>
        <dbReference type="EMBL" id="MXR21538.1"/>
    </source>
</evidence>
<dbReference type="InterPro" id="IPR000914">
    <property type="entry name" value="SBP_5_dom"/>
</dbReference>
<dbReference type="Pfam" id="PF00496">
    <property type="entry name" value="SBP_bac_5"/>
    <property type="match status" value="1"/>
</dbReference>
<dbReference type="OrthoDB" id="233597at2157"/>
<dbReference type="Gene3D" id="3.40.190.10">
    <property type="entry name" value="Periplasmic binding protein-like II"/>
    <property type="match status" value="1"/>
</dbReference>
<dbReference type="Gene3D" id="3.10.105.10">
    <property type="entry name" value="Dipeptide-binding Protein, Domain 3"/>
    <property type="match status" value="2"/>
</dbReference>
<evidence type="ECO:0000256" key="3">
    <source>
        <dbReference type="ARBA" id="ARBA00022729"/>
    </source>
</evidence>
<name>A0A6B0SIK3_9EURY</name>
<dbReference type="EMBL" id="WUUU01000123">
    <property type="protein sequence ID" value="MXR21538.1"/>
    <property type="molecule type" value="Genomic_DNA"/>
</dbReference>
<evidence type="ECO:0000256" key="1">
    <source>
        <dbReference type="ARBA" id="ARBA00005695"/>
    </source>
</evidence>
<dbReference type="PANTHER" id="PTHR30290">
    <property type="entry name" value="PERIPLASMIC BINDING COMPONENT OF ABC TRANSPORTER"/>
    <property type="match status" value="1"/>
</dbReference>
<keyword evidence="2" id="KW-0813">Transport</keyword>
<dbReference type="PANTHER" id="PTHR30290:SF9">
    <property type="entry name" value="OLIGOPEPTIDE-BINDING PROTEIN APPA"/>
    <property type="match status" value="1"/>
</dbReference>
<dbReference type="RefSeq" id="WP_159527004.1">
    <property type="nucleotide sequence ID" value="NZ_WUUU01000123.1"/>
</dbReference>